<dbReference type="Pfam" id="PF18962">
    <property type="entry name" value="Por_Secre_tail"/>
    <property type="match status" value="1"/>
</dbReference>
<evidence type="ECO:0000256" key="2">
    <source>
        <dbReference type="ARBA" id="ARBA00022729"/>
    </source>
</evidence>
<proteinExistence type="predicted"/>
<feature type="chain" id="PRO_5047226506" evidence="4">
    <location>
        <begin position="19"/>
        <end position="801"/>
    </location>
</feature>
<accession>A0ABW3HZQ6</accession>
<feature type="domain" description="Secretion system C-terminal sorting" evidence="5">
    <location>
        <begin position="729"/>
        <end position="798"/>
    </location>
</feature>
<evidence type="ECO:0000256" key="1">
    <source>
        <dbReference type="ARBA" id="ARBA00022614"/>
    </source>
</evidence>
<dbReference type="InterPro" id="IPR032675">
    <property type="entry name" value="LRR_dom_sf"/>
</dbReference>
<comment type="caution">
    <text evidence="7">The sequence shown here is derived from an EMBL/GenBank/DDBJ whole genome shotgun (WGS) entry which is preliminary data.</text>
</comment>
<dbReference type="Gene3D" id="3.80.10.10">
    <property type="entry name" value="Ribonuclease Inhibitor"/>
    <property type="match status" value="1"/>
</dbReference>
<evidence type="ECO:0000256" key="3">
    <source>
        <dbReference type="ARBA" id="ARBA00022737"/>
    </source>
</evidence>
<dbReference type="InterPro" id="IPR052574">
    <property type="entry name" value="CDIRP"/>
</dbReference>
<evidence type="ECO:0000259" key="5">
    <source>
        <dbReference type="Pfam" id="PF18962"/>
    </source>
</evidence>
<dbReference type="PANTHER" id="PTHR47566">
    <property type="match status" value="1"/>
</dbReference>
<dbReference type="Proteomes" id="UP001596997">
    <property type="component" value="Unassembled WGS sequence"/>
</dbReference>
<evidence type="ECO:0000259" key="6">
    <source>
        <dbReference type="Pfam" id="PF24595"/>
    </source>
</evidence>
<dbReference type="SUPFAM" id="SSF52058">
    <property type="entry name" value="L domain-like"/>
    <property type="match status" value="1"/>
</dbReference>
<feature type="signal peptide" evidence="4">
    <location>
        <begin position="1"/>
        <end position="18"/>
    </location>
</feature>
<evidence type="ECO:0000256" key="4">
    <source>
        <dbReference type="SAM" id="SignalP"/>
    </source>
</evidence>
<dbReference type="PANTHER" id="PTHR47566:SF1">
    <property type="entry name" value="PROTEIN NUD1"/>
    <property type="match status" value="1"/>
</dbReference>
<reference evidence="8" key="1">
    <citation type="journal article" date="2019" name="Int. J. Syst. Evol. Microbiol.">
        <title>The Global Catalogue of Microorganisms (GCM) 10K type strain sequencing project: providing services to taxonomists for standard genome sequencing and annotation.</title>
        <authorList>
            <consortium name="The Broad Institute Genomics Platform"/>
            <consortium name="The Broad Institute Genome Sequencing Center for Infectious Disease"/>
            <person name="Wu L."/>
            <person name="Ma J."/>
        </authorList>
    </citation>
    <scope>NUCLEOTIDE SEQUENCE [LARGE SCALE GENOMIC DNA]</scope>
    <source>
        <strain evidence="8">CCUG 62114</strain>
    </source>
</reference>
<keyword evidence="2 4" id="KW-0732">Signal</keyword>
<protein>
    <submittedName>
        <fullName evidence="7">T9SS type A sorting domain-containing protein</fullName>
    </submittedName>
</protein>
<dbReference type="Pfam" id="PF24595">
    <property type="entry name" value="DUF7619"/>
    <property type="match status" value="1"/>
</dbReference>
<dbReference type="NCBIfam" id="TIGR04183">
    <property type="entry name" value="Por_Secre_tail"/>
    <property type="match status" value="1"/>
</dbReference>
<dbReference type="InterPro" id="IPR026444">
    <property type="entry name" value="Secre_tail"/>
</dbReference>
<keyword evidence="3" id="KW-0677">Repeat</keyword>
<dbReference type="EMBL" id="JBHTJM010000003">
    <property type="protein sequence ID" value="MFD0963030.1"/>
    <property type="molecule type" value="Genomic_DNA"/>
</dbReference>
<dbReference type="RefSeq" id="WP_377713324.1">
    <property type="nucleotide sequence ID" value="NZ_JBHTJM010000003.1"/>
</dbReference>
<keyword evidence="8" id="KW-1185">Reference proteome</keyword>
<evidence type="ECO:0000313" key="7">
    <source>
        <dbReference type="EMBL" id="MFD0963030.1"/>
    </source>
</evidence>
<sequence length="801" mass="88407">MKQTYTLLLLFAVTFIQAQIVNIPDANLKNALVNDIVADFDGDGASDGDVDTNNDGEIQESEAELVLGLNVSSKNIFDLNGIQEFINLEVLNCSSNSFYNLNLNSNLNLKKLTCVNSNNLSSINVSNNLNIEELKCSNGNINNLIIGQKNSLRRIECEANNLVSFDISQLPNLNVLQCGAQQLNNLDVSNNIELIELGCGMTSLSSLDVTQNINLEVLDMSMCQFSNIDLTQNTNLKELYFDNTSISNIDLSMNINLESIQCNYTQLSNLDLSQSVNLQSLSCNNSQLVLLNIKNGSIISDSNNLNFSNNPNLLFICSDYDEVPMLDSKLGVYGYTNCEVNSYCTFLPGGKYYLVEGESKLDLNADGCDIVGPFFPNIMFEIADGINYGYYLANYSGNFSFPVFSGITTITPQLENPTYYSVTPTNLVVDFPTSVSPYNQDFCVTPNGVYNDLEISILPLNQARPGFNAHYKLVYKNKGTNTLSGNVELSFNDDLMDFVTATPAETNQTSGVLSWNYTNIEPFETRTIDFTMNINTPTDSTNPVNEGDVLNYVATVNPVAGDETPEDNVATLNQTVVNSYDPNDKTCIEGATIEPSMVGEYLHYLIRFENTGSASAVNIVVKDIIDTSKYDINSLRPIDGSHSFVTRIRNTNIVEFIFENINLPHDDANNDGYVAFKIKSKSSLVLGDTLDNNAEIYFDYNSPIITNVAQTTVAVLGIGDYILDSSLKMYPNPVKDNLIVSGNNNLKSITIYDVNGRLLQEVSFIGNQLERTISLSELETGMYVVKIVSSKGQLVKQIMKE</sequence>
<evidence type="ECO:0000313" key="8">
    <source>
        <dbReference type="Proteomes" id="UP001596997"/>
    </source>
</evidence>
<feature type="domain" description="DUF7619" evidence="6">
    <location>
        <begin position="581"/>
        <end position="712"/>
    </location>
</feature>
<gene>
    <name evidence="7" type="ORF">ACFQ1O_03315</name>
</gene>
<dbReference type="InterPro" id="IPR055353">
    <property type="entry name" value="DUF7619"/>
</dbReference>
<name>A0ABW3HZQ6_9FLAO</name>
<keyword evidence="1" id="KW-0433">Leucine-rich repeat</keyword>
<organism evidence="7 8">
    <name type="scientific">Pseudofulvibacter geojedonensis</name>
    <dbReference type="NCBI Taxonomy" id="1123758"/>
    <lineage>
        <taxon>Bacteria</taxon>
        <taxon>Pseudomonadati</taxon>
        <taxon>Bacteroidota</taxon>
        <taxon>Flavobacteriia</taxon>
        <taxon>Flavobacteriales</taxon>
        <taxon>Flavobacteriaceae</taxon>
        <taxon>Pseudofulvibacter</taxon>
    </lineage>
</organism>